<evidence type="ECO:0000313" key="2">
    <source>
        <dbReference type="EMBL" id="SCY21589.1"/>
    </source>
</evidence>
<sequence length="143" mass="15546">MDRLRRTYPVRHGDFNHAGEASIHVKNTLKSLNFRPELVRRVSICGYEAEMNLVMHGGDGVLSVVISPQEIRLDVEDSGPGIENTELAMQEGYSTASDEYREMGFGAGMGLPNMRRNSDDLVVDSSPGQGTAVTMRFTVGGGG</sequence>
<evidence type="ECO:0000259" key="1">
    <source>
        <dbReference type="Pfam" id="PF02518"/>
    </source>
</evidence>
<dbReference type="AlphaFoldDB" id="A0A1G5E3R6"/>
<feature type="domain" description="Histidine kinase/HSP90-like ATPase" evidence="1">
    <location>
        <begin position="52"/>
        <end position="137"/>
    </location>
</feature>
<name>A0A1G5E3R6_9BACT</name>
<reference evidence="2 3" key="1">
    <citation type="submission" date="2016-10" db="EMBL/GenBank/DDBJ databases">
        <authorList>
            <person name="de Groot N.N."/>
        </authorList>
    </citation>
    <scope>NUCLEOTIDE SEQUENCE [LARGE SCALE GENOMIC DNA]</scope>
    <source>
        <strain evidence="2 3">AA1</strain>
    </source>
</reference>
<dbReference type="OrthoDB" id="9799195at2"/>
<accession>A0A1G5E3R6</accession>
<organism evidence="2 3">
    <name type="scientific">Desulfoluna spongiiphila</name>
    <dbReference type="NCBI Taxonomy" id="419481"/>
    <lineage>
        <taxon>Bacteria</taxon>
        <taxon>Pseudomonadati</taxon>
        <taxon>Thermodesulfobacteriota</taxon>
        <taxon>Desulfobacteria</taxon>
        <taxon>Desulfobacterales</taxon>
        <taxon>Desulfolunaceae</taxon>
        <taxon>Desulfoluna</taxon>
    </lineage>
</organism>
<dbReference type="RefSeq" id="WP_092210320.1">
    <property type="nucleotide sequence ID" value="NZ_FMUX01000005.1"/>
</dbReference>
<dbReference type="InterPro" id="IPR036890">
    <property type="entry name" value="HATPase_C_sf"/>
</dbReference>
<gene>
    <name evidence="2" type="ORF">SAMN05216233_105153</name>
</gene>
<dbReference type="Pfam" id="PF02518">
    <property type="entry name" value="HATPase_c"/>
    <property type="match status" value="1"/>
</dbReference>
<proteinExistence type="predicted"/>
<dbReference type="SUPFAM" id="SSF55874">
    <property type="entry name" value="ATPase domain of HSP90 chaperone/DNA topoisomerase II/histidine kinase"/>
    <property type="match status" value="1"/>
</dbReference>
<dbReference type="GO" id="GO:0016301">
    <property type="term" value="F:kinase activity"/>
    <property type="evidence" value="ECO:0007669"/>
    <property type="project" value="UniProtKB-KW"/>
</dbReference>
<dbReference type="Proteomes" id="UP000198870">
    <property type="component" value="Unassembled WGS sequence"/>
</dbReference>
<dbReference type="EMBL" id="FMUX01000005">
    <property type="protein sequence ID" value="SCY21589.1"/>
    <property type="molecule type" value="Genomic_DNA"/>
</dbReference>
<dbReference type="STRING" id="419481.SAMN05216233_105153"/>
<keyword evidence="2" id="KW-0418">Kinase</keyword>
<evidence type="ECO:0000313" key="3">
    <source>
        <dbReference type="Proteomes" id="UP000198870"/>
    </source>
</evidence>
<dbReference type="InterPro" id="IPR003594">
    <property type="entry name" value="HATPase_dom"/>
</dbReference>
<protein>
    <submittedName>
        <fullName evidence="2">Anti-sigma regulatory factor (Ser/Thr protein kinase)</fullName>
    </submittedName>
</protein>
<keyword evidence="2" id="KW-0808">Transferase</keyword>
<dbReference type="Gene3D" id="3.30.565.10">
    <property type="entry name" value="Histidine kinase-like ATPase, C-terminal domain"/>
    <property type="match status" value="1"/>
</dbReference>
<keyword evidence="3" id="KW-1185">Reference proteome</keyword>